<evidence type="ECO:0000256" key="1">
    <source>
        <dbReference type="SAM" id="MobiDB-lite"/>
    </source>
</evidence>
<dbReference type="Proteomes" id="UP000078468">
    <property type="component" value="Plasmid pspa1"/>
</dbReference>
<dbReference type="AlphaFoldDB" id="A0A191VB40"/>
<accession>A0A191VB40</accession>
<dbReference type="KEGG" id="spav:Spa2297_34295"/>
<dbReference type="EMBL" id="CP015867">
    <property type="protein sequence ID" value="ANJ12137.1"/>
    <property type="molecule type" value="Genomic_DNA"/>
</dbReference>
<name>A0A191VB40_9ACTN</name>
<proteinExistence type="predicted"/>
<gene>
    <name evidence="2" type="ORF">Spa2297_34295</name>
</gene>
<sequence length="125" mass="13440">MEPADLLARHGVDPARLDQAPDPPARPQTLARVQETPPRDCVVCGAMAATSRAVAFPLAGARWVDMCWEHHIAVLHRPSRGPGTLEGIAADLRAVAREAGLPWAETVTFYSSFEAAIAACRDEES</sequence>
<evidence type="ECO:0000313" key="3">
    <source>
        <dbReference type="Proteomes" id="UP000078468"/>
    </source>
</evidence>
<feature type="region of interest" description="Disordered" evidence="1">
    <location>
        <begin position="1"/>
        <end position="34"/>
    </location>
</feature>
<keyword evidence="2" id="KW-0614">Plasmid</keyword>
<geneLocation type="plasmid" evidence="3">
    <name>pspa1</name>
</geneLocation>
<feature type="compositionally biased region" description="Basic and acidic residues" evidence="1">
    <location>
        <begin position="7"/>
        <end position="16"/>
    </location>
</feature>
<evidence type="ECO:0000313" key="2">
    <source>
        <dbReference type="EMBL" id="ANJ12137.1"/>
    </source>
</evidence>
<protein>
    <submittedName>
        <fullName evidence="2">Uncharacterized protein</fullName>
    </submittedName>
</protein>
<reference evidence="2 3" key="1">
    <citation type="submission" date="2016-05" db="EMBL/GenBank/DDBJ databases">
        <title>Non-Contiguous Finished Genome Sequence of Streptomyces parvulus 2297 Integrated Site-Specifically with Actinophage R4.</title>
        <authorList>
            <person name="Nishizawa T."/>
            <person name="Miura T."/>
            <person name="Harada C."/>
            <person name="Guo Y."/>
            <person name="Narisawa K."/>
            <person name="Ohta H."/>
            <person name="Takahashi H."/>
            <person name="Shirai M."/>
        </authorList>
    </citation>
    <scope>NUCLEOTIDE SEQUENCE [LARGE SCALE GENOMIC DNA]</scope>
    <source>
        <strain evidence="2 3">2297</strain>
        <plasmid evidence="3">pspa1</plasmid>
    </source>
</reference>
<dbReference type="GeneID" id="91310061"/>
<organism evidence="2 3">
    <name type="scientific">Streptomyces parvulus</name>
    <dbReference type="NCBI Taxonomy" id="146923"/>
    <lineage>
        <taxon>Bacteria</taxon>
        <taxon>Bacillati</taxon>
        <taxon>Actinomycetota</taxon>
        <taxon>Actinomycetes</taxon>
        <taxon>Kitasatosporales</taxon>
        <taxon>Streptomycetaceae</taxon>
        <taxon>Streptomyces</taxon>
    </lineage>
</organism>
<dbReference type="RefSeq" id="WP_064732465.1">
    <property type="nucleotide sequence ID" value="NZ_BMRX01000036.1"/>
</dbReference>